<accession>A0ACC2UBW1</accession>
<protein>
    <submittedName>
        <fullName evidence="1">Uncharacterized protein</fullName>
    </submittedName>
</protein>
<evidence type="ECO:0000313" key="1">
    <source>
        <dbReference type="EMBL" id="KAJ9084367.1"/>
    </source>
</evidence>
<sequence length="225" mass="25774">MLYSFVILSFLAHLQFHLVAADEEVYYPLKWMTKELKPDENKIGYTYTLPDGFHWVHSRNFSSSHVLSEPGPNEEGSFKTPRKTTIEFKELSRSLFLDVAQANTRSECKWFLFSCLTRILPHALHSTSVHINNITNFSIGHQLVLTYSQLSGNAGPCIDASMVVPNPLRLPGKAVLGRIYLLIKYNIDPIKTRKFFQKQMSRQCSRLLLMEIYVTPSTSLLVSLF</sequence>
<dbReference type="Proteomes" id="UP001165960">
    <property type="component" value="Unassembled WGS sequence"/>
</dbReference>
<reference evidence="1" key="1">
    <citation type="submission" date="2022-04" db="EMBL/GenBank/DDBJ databases">
        <title>Genome of the entomopathogenic fungus Entomophthora muscae.</title>
        <authorList>
            <person name="Elya C."/>
            <person name="Lovett B.R."/>
            <person name="Lee E."/>
            <person name="Macias A.M."/>
            <person name="Hajek A.E."/>
            <person name="De Bivort B.L."/>
            <person name="Kasson M.T."/>
            <person name="De Fine Licht H.H."/>
            <person name="Stajich J.E."/>
        </authorList>
    </citation>
    <scope>NUCLEOTIDE SEQUENCE</scope>
    <source>
        <strain evidence="1">Berkeley</strain>
    </source>
</reference>
<evidence type="ECO:0000313" key="2">
    <source>
        <dbReference type="Proteomes" id="UP001165960"/>
    </source>
</evidence>
<keyword evidence="2" id="KW-1185">Reference proteome</keyword>
<comment type="caution">
    <text evidence="1">The sequence shown here is derived from an EMBL/GenBank/DDBJ whole genome shotgun (WGS) entry which is preliminary data.</text>
</comment>
<proteinExistence type="predicted"/>
<dbReference type="EMBL" id="QTSX02000852">
    <property type="protein sequence ID" value="KAJ9084367.1"/>
    <property type="molecule type" value="Genomic_DNA"/>
</dbReference>
<name>A0ACC2UBW1_9FUNG</name>
<gene>
    <name evidence="1" type="ORF">DSO57_1025371</name>
</gene>
<organism evidence="1 2">
    <name type="scientific">Entomophthora muscae</name>
    <dbReference type="NCBI Taxonomy" id="34485"/>
    <lineage>
        <taxon>Eukaryota</taxon>
        <taxon>Fungi</taxon>
        <taxon>Fungi incertae sedis</taxon>
        <taxon>Zoopagomycota</taxon>
        <taxon>Entomophthoromycotina</taxon>
        <taxon>Entomophthoromycetes</taxon>
        <taxon>Entomophthorales</taxon>
        <taxon>Entomophthoraceae</taxon>
        <taxon>Entomophthora</taxon>
    </lineage>
</organism>